<dbReference type="EMBL" id="CP003588">
    <property type="protein sequence ID" value="AFK72702.1"/>
    <property type="molecule type" value="Genomic_DNA"/>
</dbReference>
<proteinExistence type="predicted"/>
<accession>I3V4N1</accession>
<dbReference type="KEGG" id="ppi:YSA_10936"/>
<organism evidence="1 2">
    <name type="scientific">Pseudomonas putida ND6</name>
    <dbReference type="NCBI Taxonomy" id="231023"/>
    <lineage>
        <taxon>Bacteria</taxon>
        <taxon>Pseudomonadati</taxon>
        <taxon>Pseudomonadota</taxon>
        <taxon>Gammaproteobacteria</taxon>
        <taxon>Pseudomonadales</taxon>
        <taxon>Pseudomonadaceae</taxon>
        <taxon>Pseudomonas</taxon>
    </lineage>
</organism>
<evidence type="ECO:0000313" key="1">
    <source>
        <dbReference type="EMBL" id="AFK72702.1"/>
    </source>
</evidence>
<evidence type="ECO:0000313" key="2">
    <source>
        <dbReference type="Proteomes" id="UP000005268"/>
    </source>
</evidence>
<dbReference type="HOGENOM" id="CLU_2357569_0_0_6"/>
<name>I3V4N1_PSEPU</name>
<dbReference type="AlphaFoldDB" id="I3V4N1"/>
<sequence>MQGSALQFGTLRADWDSGAQHDGEHYEVHLCERCFFATLSQLRRERQVNTMFDEQTETAEGDFGLVRRGVLGRKLALPMDYERYMSFEPQKSNLDY</sequence>
<protein>
    <submittedName>
        <fullName evidence="1">Uncharacterized protein</fullName>
    </submittedName>
</protein>
<dbReference type="Proteomes" id="UP000005268">
    <property type="component" value="Chromosome"/>
</dbReference>
<gene>
    <name evidence="1" type="ORF">YSA_10936</name>
</gene>
<reference evidence="1 2" key="1">
    <citation type="journal article" date="2012" name="J. Bacteriol.">
        <title>Complete Genome Sequence of the Naphthalene-Degrading Pseudomonas putida Strain ND6.</title>
        <authorList>
            <person name="Li S."/>
            <person name="Zhao H."/>
            <person name="Li Y."/>
            <person name="Niu S."/>
            <person name="Cai B."/>
        </authorList>
    </citation>
    <scope>NUCLEOTIDE SEQUENCE [LARGE SCALE GENOMIC DNA]</scope>
    <source>
        <strain evidence="1 2">ND6</strain>
    </source>
</reference>